<dbReference type="AlphaFoldDB" id="A0A1H3YY16"/>
<dbReference type="PROSITE" id="PS51257">
    <property type="entry name" value="PROKAR_LIPOPROTEIN"/>
    <property type="match status" value="1"/>
</dbReference>
<feature type="chain" id="PRO_5011742500" evidence="2">
    <location>
        <begin position="24"/>
        <end position="233"/>
    </location>
</feature>
<dbReference type="OrthoDB" id="7870135at2"/>
<sequence length="233" mass="23985">MARRLPARLIAGFLVLLALAACAGSGVLSWEPETDAERALREQAEALQATVGEGSLAGAAIGAALGAATGNVGAAFQGARFGQFAGAGAGIYLKALQSDFANREAQLEQIAADLQLSIDEVEAALASMRAVLETQQARIAGLERAVAANTATQAQLARERERAERNLAEMNKAIAGAEAREQVFAETRGIVVTAGDAPPAEVAAGEQVDGYLTLLADRIASMRDIAGTLANDI</sequence>
<dbReference type="STRING" id="89524.SAMN05444370_103295"/>
<dbReference type="Proteomes" id="UP000198703">
    <property type="component" value="Unassembled WGS sequence"/>
</dbReference>
<evidence type="ECO:0000256" key="1">
    <source>
        <dbReference type="SAM" id="Coils"/>
    </source>
</evidence>
<evidence type="ECO:0000313" key="4">
    <source>
        <dbReference type="Proteomes" id="UP000198703"/>
    </source>
</evidence>
<evidence type="ECO:0000313" key="3">
    <source>
        <dbReference type="EMBL" id="SEA16297.1"/>
    </source>
</evidence>
<dbReference type="RefSeq" id="WP_093250801.1">
    <property type="nucleotide sequence ID" value="NZ_FNQM01000003.1"/>
</dbReference>
<feature type="signal peptide" evidence="2">
    <location>
        <begin position="1"/>
        <end position="23"/>
    </location>
</feature>
<reference evidence="3 4" key="1">
    <citation type="submission" date="2016-10" db="EMBL/GenBank/DDBJ databases">
        <authorList>
            <person name="de Groot N.N."/>
        </authorList>
    </citation>
    <scope>NUCLEOTIDE SEQUENCE [LARGE SCALE GENOMIC DNA]</scope>
    <source>
        <strain evidence="3 4">DSM 15345</strain>
    </source>
</reference>
<feature type="coiled-coil region" evidence="1">
    <location>
        <begin position="93"/>
        <end position="180"/>
    </location>
</feature>
<proteinExistence type="predicted"/>
<keyword evidence="4" id="KW-1185">Reference proteome</keyword>
<accession>A0A1H3YY16</accession>
<keyword evidence="2" id="KW-0732">Signal</keyword>
<name>A0A1H3YY16_9RHOB</name>
<gene>
    <name evidence="3" type="ORF">SAMN05444370_103295</name>
</gene>
<dbReference type="EMBL" id="FNQM01000003">
    <property type="protein sequence ID" value="SEA16297.1"/>
    <property type="molecule type" value="Genomic_DNA"/>
</dbReference>
<evidence type="ECO:0000256" key="2">
    <source>
        <dbReference type="SAM" id="SignalP"/>
    </source>
</evidence>
<organism evidence="3 4">
    <name type="scientific">Rubrimonas cliftonensis</name>
    <dbReference type="NCBI Taxonomy" id="89524"/>
    <lineage>
        <taxon>Bacteria</taxon>
        <taxon>Pseudomonadati</taxon>
        <taxon>Pseudomonadota</taxon>
        <taxon>Alphaproteobacteria</taxon>
        <taxon>Rhodobacterales</taxon>
        <taxon>Paracoccaceae</taxon>
        <taxon>Rubrimonas</taxon>
    </lineage>
</organism>
<protein>
    <submittedName>
        <fullName evidence="3">Uncharacterized protein</fullName>
    </submittedName>
</protein>
<keyword evidence="1" id="KW-0175">Coiled coil</keyword>